<dbReference type="Proteomes" id="UP001251528">
    <property type="component" value="Unassembled WGS sequence"/>
</dbReference>
<feature type="compositionally biased region" description="Basic residues" evidence="1">
    <location>
        <begin position="465"/>
        <end position="484"/>
    </location>
</feature>
<feature type="region of interest" description="Disordered" evidence="1">
    <location>
        <begin position="463"/>
        <end position="484"/>
    </location>
</feature>
<proteinExistence type="predicted"/>
<reference evidence="2" key="1">
    <citation type="submission" date="2023-06" db="EMBL/GenBank/DDBJ databases">
        <title>Conoideocrella luteorostrata (Hypocreales: Clavicipitaceae), a potential biocontrol fungus for elongate hemlock scale in United States Christmas tree production areas.</title>
        <authorList>
            <person name="Barrett H."/>
            <person name="Lovett B."/>
            <person name="Macias A.M."/>
            <person name="Stajich J.E."/>
            <person name="Kasson M.T."/>
        </authorList>
    </citation>
    <scope>NUCLEOTIDE SEQUENCE</scope>
    <source>
        <strain evidence="2">ARSEF 14590</strain>
    </source>
</reference>
<name>A0AAJ0CKX9_9HYPO</name>
<organism evidence="2 3">
    <name type="scientific">Conoideocrella luteorostrata</name>
    <dbReference type="NCBI Taxonomy" id="1105319"/>
    <lineage>
        <taxon>Eukaryota</taxon>
        <taxon>Fungi</taxon>
        <taxon>Dikarya</taxon>
        <taxon>Ascomycota</taxon>
        <taxon>Pezizomycotina</taxon>
        <taxon>Sordariomycetes</taxon>
        <taxon>Hypocreomycetidae</taxon>
        <taxon>Hypocreales</taxon>
        <taxon>Clavicipitaceae</taxon>
        <taxon>Conoideocrella</taxon>
    </lineage>
</organism>
<protein>
    <submittedName>
        <fullName evidence="2">Uncharacterized protein</fullName>
    </submittedName>
</protein>
<dbReference type="EMBL" id="JASWJB010000199">
    <property type="protein sequence ID" value="KAK2593688.1"/>
    <property type="molecule type" value="Genomic_DNA"/>
</dbReference>
<sequence length="668" mass="75746">MSKCPLWTRDDYIAALKNSVESDQRYETIMGLLTSKNTPSRATTLESSHITPFLGSLSAKIGFMLDYMTVSWYENALDDIGNHNVVISDELPWQLKGCLFNENNVLVWTHELQRLGPLSMKKKVIEESSVLDDLVARNKEIINASQTQIICICGPRAESLICRILNNPPRYEINLGPFKYPLYVDDKSGRLHLVCPELSFSAWSGGSFINTELSEGIRCAVKLTSLGTVRPYFVAYSSLVVEIKSMARREKTEGAEPVTFETLPDGFHFWLARRGFLKEEDVKELARLAGSIVRGMLAVMIITGHRCRRLKGSGKYQRLEHNVKSNKAPRTKNAFDKSAWQKIVLLYTQLYEAKESEIKARLSGLGIEDNQGSIQEPGLALDNARDDTERECAQTYKSATESALLEFGELETTQPKLVSDIESLMKDTEGQQTATSSEADQDPLMEDILPSLTKQVIQQAQAVLRSRRSRSSKNVRARPTRRKRKIEGQVMNWSRFAGEAFREHEFDIGFPPPGYSPSRRSEICCCRIELHDDKDIMQDEAGECSMRLQFDVREPGDQHPVPYALSATPEDPAVRFGMRCFFTNKNGEPVEAWYQIAGEGNLFRANTLVEMLADQLTPHQIHDKERRFCRTREIPGFEKGSYTSQYETRKSQRGDHIGRFVLVTTDHD</sequence>
<dbReference type="AlphaFoldDB" id="A0AAJ0CKX9"/>
<gene>
    <name evidence="2" type="ORF">QQS21_008596</name>
</gene>
<comment type="caution">
    <text evidence="2">The sequence shown here is derived from an EMBL/GenBank/DDBJ whole genome shotgun (WGS) entry which is preliminary data.</text>
</comment>
<evidence type="ECO:0000256" key="1">
    <source>
        <dbReference type="SAM" id="MobiDB-lite"/>
    </source>
</evidence>
<accession>A0AAJ0CKX9</accession>
<evidence type="ECO:0000313" key="3">
    <source>
        <dbReference type="Proteomes" id="UP001251528"/>
    </source>
</evidence>
<evidence type="ECO:0000313" key="2">
    <source>
        <dbReference type="EMBL" id="KAK2593688.1"/>
    </source>
</evidence>
<keyword evidence="3" id="KW-1185">Reference proteome</keyword>